<feature type="non-terminal residue" evidence="8">
    <location>
        <position position="1"/>
    </location>
</feature>
<dbReference type="Gene3D" id="1.20.120.350">
    <property type="entry name" value="Voltage-gated potassium channels. Chain C"/>
    <property type="match status" value="1"/>
</dbReference>
<dbReference type="PANTHER" id="PTHR46726:SF1">
    <property type="entry name" value="TWO-PORE CALCIUM CHANNEL 3"/>
    <property type="match status" value="1"/>
</dbReference>
<evidence type="ECO:0000256" key="6">
    <source>
        <dbReference type="SAM" id="Phobius"/>
    </source>
</evidence>
<feature type="compositionally biased region" description="Basic and acidic residues" evidence="5">
    <location>
        <begin position="27"/>
        <end position="37"/>
    </location>
</feature>
<reference evidence="8" key="1">
    <citation type="submission" date="2023-10" db="EMBL/GenBank/DDBJ databases">
        <authorList>
            <person name="Chen Y."/>
            <person name="Shah S."/>
            <person name="Dougan E. K."/>
            <person name="Thang M."/>
            <person name="Chan C."/>
        </authorList>
    </citation>
    <scope>NUCLEOTIDE SEQUENCE [LARGE SCALE GENOMIC DNA]</scope>
</reference>
<feature type="region of interest" description="Disordered" evidence="5">
    <location>
        <begin position="27"/>
        <end position="61"/>
    </location>
</feature>
<evidence type="ECO:0000313" key="9">
    <source>
        <dbReference type="Proteomes" id="UP001189429"/>
    </source>
</evidence>
<evidence type="ECO:0000256" key="3">
    <source>
        <dbReference type="ARBA" id="ARBA00022989"/>
    </source>
</evidence>
<name>A0ABN9QG31_9DINO</name>
<keyword evidence="9" id="KW-1185">Reference proteome</keyword>
<protein>
    <recommendedName>
        <fullName evidence="7">Ion transport domain-containing protein</fullName>
    </recommendedName>
</protein>
<proteinExistence type="predicted"/>
<feature type="transmembrane region" description="Helical" evidence="6">
    <location>
        <begin position="191"/>
        <end position="209"/>
    </location>
</feature>
<keyword evidence="4 6" id="KW-0472">Membrane</keyword>
<comment type="subcellular location">
    <subcellularLocation>
        <location evidence="1">Membrane</location>
        <topology evidence="1">Multi-pass membrane protein</topology>
    </subcellularLocation>
</comment>
<feature type="transmembrane region" description="Helical" evidence="6">
    <location>
        <begin position="224"/>
        <end position="247"/>
    </location>
</feature>
<feature type="compositionally biased region" description="Low complexity" evidence="5">
    <location>
        <begin position="85"/>
        <end position="94"/>
    </location>
</feature>
<evidence type="ECO:0000259" key="7">
    <source>
        <dbReference type="Pfam" id="PF00520"/>
    </source>
</evidence>
<feature type="region of interest" description="Disordered" evidence="5">
    <location>
        <begin position="82"/>
        <end position="117"/>
    </location>
</feature>
<organism evidence="8 9">
    <name type="scientific">Prorocentrum cordatum</name>
    <dbReference type="NCBI Taxonomy" id="2364126"/>
    <lineage>
        <taxon>Eukaryota</taxon>
        <taxon>Sar</taxon>
        <taxon>Alveolata</taxon>
        <taxon>Dinophyceae</taxon>
        <taxon>Prorocentrales</taxon>
        <taxon>Prorocentraceae</taxon>
        <taxon>Prorocentrum</taxon>
    </lineage>
</organism>
<dbReference type="InterPro" id="IPR005821">
    <property type="entry name" value="Ion_trans_dom"/>
</dbReference>
<accession>A0ABN9QG31</accession>
<keyword evidence="3 6" id="KW-1133">Transmembrane helix</keyword>
<evidence type="ECO:0000256" key="1">
    <source>
        <dbReference type="ARBA" id="ARBA00004141"/>
    </source>
</evidence>
<dbReference type="PANTHER" id="PTHR46726">
    <property type="entry name" value="TWO PORE CHANNEL 3"/>
    <property type="match status" value="1"/>
</dbReference>
<feature type="domain" description="Ion transport" evidence="7">
    <location>
        <begin position="190"/>
        <end position="319"/>
    </location>
</feature>
<evidence type="ECO:0000256" key="4">
    <source>
        <dbReference type="ARBA" id="ARBA00023136"/>
    </source>
</evidence>
<comment type="caution">
    <text evidence="8">The sequence shown here is derived from an EMBL/GenBank/DDBJ whole genome shotgun (WGS) entry which is preliminary data.</text>
</comment>
<evidence type="ECO:0000256" key="2">
    <source>
        <dbReference type="ARBA" id="ARBA00022692"/>
    </source>
</evidence>
<dbReference type="EMBL" id="CAUYUJ010003346">
    <property type="protein sequence ID" value="CAK0804947.1"/>
    <property type="molecule type" value="Genomic_DNA"/>
</dbReference>
<feature type="transmembrane region" description="Helical" evidence="6">
    <location>
        <begin position="259"/>
        <end position="280"/>
    </location>
</feature>
<evidence type="ECO:0000256" key="5">
    <source>
        <dbReference type="SAM" id="MobiDB-lite"/>
    </source>
</evidence>
<dbReference type="SUPFAM" id="SSF81324">
    <property type="entry name" value="Voltage-gated potassium channels"/>
    <property type="match status" value="1"/>
</dbReference>
<keyword evidence="2 6" id="KW-0812">Transmembrane</keyword>
<evidence type="ECO:0000313" key="8">
    <source>
        <dbReference type="EMBL" id="CAK0804947.1"/>
    </source>
</evidence>
<dbReference type="Proteomes" id="UP001189429">
    <property type="component" value="Unassembled WGS sequence"/>
</dbReference>
<dbReference type="InterPro" id="IPR027359">
    <property type="entry name" value="Volt_channel_dom_sf"/>
</dbReference>
<sequence>LEEVARLAAGLPVDGLNCVVPARPVAREAGAERHPRCSSEAWGEPDGPSRAAPARPTTQAEVEELYVWPPVAEGSSRTTVVAIDPPVETPSKTSPEPPSLATSGKCPAQREPGSPHLLGRQRSNALALMLSDHELDGHRKSVTGTPARGGMFPDVEHMKAQVRDAVFTEEYNVANYYKDTGWAQRVARSSMFEVVTLCVIGANALWIAVDVDENDATDPTKAPLMFQITDNFFCGYFFVEWLIRFAAFQHKSNCLRDRWFVFDSLLVALTVVDTWLMLLLFSLSDMSSGASSLTVLRIFRLLRLTRIARMLKLLHAIPELMILVPGGGEISGGTREVMTMVMGGDDVGK</sequence>
<gene>
    <name evidence="8" type="ORF">PCOR1329_LOCUS11617</name>
</gene>
<dbReference type="Pfam" id="PF00520">
    <property type="entry name" value="Ion_trans"/>
    <property type="match status" value="1"/>
</dbReference>